<gene>
    <name evidence="1" type="ORF">NLI96_g8351</name>
</gene>
<protein>
    <submittedName>
        <fullName evidence="1">Uncharacterized protein</fullName>
    </submittedName>
</protein>
<sequence>MVPVYLRRAFADNSPNFPNILGGIEELMKGDDISEKFKLYDHKVPDVAMKLLSNKALYQSRELQTDVGFRSFQYTVLLMKFLATMLGILVAGISMDYTEYTVPAKRILKMTPNLLRVLWDHRDLLRYDKEIRAYQRSGTEHDSSISFAQASGNVVLVSASLHDHVLAVPMDSVQAQLLLFIWVYGPKHAPGFPGDALSLLNTIIQTIGNMDSIANVAISSTDETKVLLDDLLSRLNSLLQSPQELDGNLRAYLILIHRLCNVSDIFPSDRGDSARGLLAESVCIACQRQLCSGDITFDDLILELCLRNITLLLPSQFQPGILSLMNLTNSVQSIILIGRGLVMAAQRETSHFYRKFVAHAQSPF</sequence>
<accession>A0AAD5YB66</accession>
<evidence type="ECO:0000313" key="1">
    <source>
        <dbReference type="EMBL" id="KAJ3480445.1"/>
    </source>
</evidence>
<dbReference type="Proteomes" id="UP001212997">
    <property type="component" value="Unassembled WGS sequence"/>
</dbReference>
<dbReference type="AlphaFoldDB" id="A0AAD5YB66"/>
<organism evidence="1 2">
    <name type="scientific">Meripilus lineatus</name>
    <dbReference type="NCBI Taxonomy" id="2056292"/>
    <lineage>
        <taxon>Eukaryota</taxon>
        <taxon>Fungi</taxon>
        <taxon>Dikarya</taxon>
        <taxon>Basidiomycota</taxon>
        <taxon>Agaricomycotina</taxon>
        <taxon>Agaricomycetes</taxon>
        <taxon>Polyporales</taxon>
        <taxon>Meripilaceae</taxon>
        <taxon>Meripilus</taxon>
    </lineage>
</organism>
<evidence type="ECO:0000313" key="2">
    <source>
        <dbReference type="Proteomes" id="UP001212997"/>
    </source>
</evidence>
<dbReference type="EMBL" id="JANAWD010000375">
    <property type="protein sequence ID" value="KAJ3480445.1"/>
    <property type="molecule type" value="Genomic_DNA"/>
</dbReference>
<name>A0AAD5YB66_9APHY</name>
<proteinExistence type="predicted"/>
<reference evidence="1" key="1">
    <citation type="submission" date="2022-07" db="EMBL/GenBank/DDBJ databases">
        <title>Genome Sequence of Physisporinus lineatus.</title>
        <authorList>
            <person name="Buettner E."/>
        </authorList>
    </citation>
    <scope>NUCLEOTIDE SEQUENCE</scope>
    <source>
        <strain evidence="1">VT162</strain>
    </source>
</reference>
<keyword evidence="2" id="KW-1185">Reference proteome</keyword>
<comment type="caution">
    <text evidence="1">The sequence shown here is derived from an EMBL/GenBank/DDBJ whole genome shotgun (WGS) entry which is preliminary data.</text>
</comment>